<dbReference type="PANTHER" id="PTHR22946">
    <property type="entry name" value="DIENELACTONE HYDROLASE DOMAIN-CONTAINING PROTEIN-RELATED"/>
    <property type="match status" value="1"/>
</dbReference>
<protein>
    <submittedName>
        <fullName evidence="3">S9 family peptidase</fullName>
    </submittedName>
</protein>
<gene>
    <name evidence="3" type="ORF">EAV92_06725</name>
</gene>
<sequence length="279" mass="31467">MYQLTYVSDGLKVKGYLAFPHGYGLPPGELAESLRRHYGRTDLPVTPIATPLLRDIRDVRAAESPWPVFLYCRGGIGHVGRVQTHWLERFARHGHLVFAPCYRGSENGEGRDEFGGRDREDVLAAYRFLESLPFVDARRISVMGFSRGAINAAQAAASPLPIRKLALWSGVSDLARTYEERVDMRRMLKRVIGGSPAKLPEAYRERSPEALAGRIGCPTLVIHGTNDVQVDFEHGRRMYERLLEAGVPADFHRYEGLGHHLPPDVHEAAIARMFDWIRR</sequence>
<dbReference type="GO" id="GO:0008236">
    <property type="term" value="F:serine-type peptidase activity"/>
    <property type="evidence" value="ECO:0007669"/>
    <property type="project" value="InterPro"/>
</dbReference>
<evidence type="ECO:0000313" key="4">
    <source>
        <dbReference type="Proteomes" id="UP000269097"/>
    </source>
</evidence>
<dbReference type="PANTHER" id="PTHR22946:SF9">
    <property type="entry name" value="POLYKETIDE TRANSFERASE AF380"/>
    <property type="match status" value="1"/>
</dbReference>
<dbReference type="InterPro" id="IPR001375">
    <property type="entry name" value="Peptidase_S9_cat"/>
</dbReference>
<dbReference type="GO" id="GO:0006508">
    <property type="term" value="P:proteolysis"/>
    <property type="evidence" value="ECO:0007669"/>
    <property type="project" value="InterPro"/>
</dbReference>
<dbReference type="SUPFAM" id="SSF53474">
    <property type="entry name" value="alpha/beta-Hydrolases"/>
    <property type="match status" value="1"/>
</dbReference>
<dbReference type="KEGG" id="coh:EAV92_06725"/>
<proteinExistence type="predicted"/>
<reference evidence="3 4" key="1">
    <citation type="submission" date="2018-10" db="EMBL/GenBank/DDBJ databases">
        <title>Genome Sequence of Cohnella sp.</title>
        <authorList>
            <person name="Srinivasan S."/>
            <person name="Kim M.K."/>
        </authorList>
    </citation>
    <scope>NUCLEOTIDE SEQUENCE [LARGE SCALE GENOMIC DNA]</scope>
    <source>
        <strain evidence="3 4">18JY8-7</strain>
    </source>
</reference>
<dbReference type="Proteomes" id="UP000269097">
    <property type="component" value="Chromosome"/>
</dbReference>
<evidence type="ECO:0000259" key="2">
    <source>
        <dbReference type="Pfam" id="PF00326"/>
    </source>
</evidence>
<feature type="domain" description="Peptidase S9 prolyl oligopeptidase catalytic" evidence="2">
    <location>
        <begin position="90"/>
        <end position="278"/>
    </location>
</feature>
<dbReference type="InterPro" id="IPR029058">
    <property type="entry name" value="AB_hydrolase_fold"/>
</dbReference>
<dbReference type="EMBL" id="CP033433">
    <property type="protein sequence ID" value="AYQ72288.1"/>
    <property type="molecule type" value="Genomic_DNA"/>
</dbReference>
<dbReference type="Gene3D" id="3.40.50.1820">
    <property type="entry name" value="alpha/beta hydrolase"/>
    <property type="match status" value="1"/>
</dbReference>
<dbReference type="Pfam" id="PF00326">
    <property type="entry name" value="Peptidase_S9"/>
    <property type="match status" value="1"/>
</dbReference>
<organism evidence="3 4">
    <name type="scientific">Cohnella candidum</name>
    <dbReference type="NCBI Taxonomy" id="2674991"/>
    <lineage>
        <taxon>Bacteria</taxon>
        <taxon>Bacillati</taxon>
        <taxon>Bacillota</taxon>
        <taxon>Bacilli</taxon>
        <taxon>Bacillales</taxon>
        <taxon>Paenibacillaceae</taxon>
        <taxon>Cohnella</taxon>
    </lineage>
</organism>
<dbReference type="GO" id="GO:0052689">
    <property type="term" value="F:carboxylic ester hydrolase activity"/>
    <property type="evidence" value="ECO:0007669"/>
    <property type="project" value="UniProtKB-ARBA"/>
</dbReference>
<accession>A0A3G3JVL7</accession>
<dbReference type="AlphaFoldDB" id="A0A3G3JVL7"/>
<name>A0A3G3JVL7_9BACL</name>
<dbReference type="RefSeq" id="WP_123040348.1">
    <property type="nucleotide sequence ID" value="NZ_CP033433.1"/>
</dbReference>
<keyword evidence="4" id="KW-1185">Reference proteome</keyword>
<evidence type="ECO:0000313" key="3">
    <source>
        <dbReference type="EMBL" id="AYQ72288.1"/>
    </source>
</evidence>
<evidence type="ECO:0000256" key="1">
    <source>
        <dbReference type="ARBA" id="ARBA00022801"/>
    </source>
</evidence>
<keyword evidence="1" id="KW-0378">Hydrolase</keyword>
<dbReference type="InterPro" id="IPR050261">
    <property type="entry name" value="FrsA_esterase"/>
</dbReference>